<dbReference type="CDD" id="cd02522">
    <property type="entry name" value="GT_2_like_a"/>
    <property type="match status" value="1"/>
</dbReference>
<evidence type="ECO:0000256" key="5">
    <source>
        <dbReference type="ARBA" id="ARBA00023136"/>
    </source>
</evidence>
<organism evidence="7 9">
    <name type="scientific">Algoriphagus ratkowskyi</name>
    <dbReference type="NCBI Taxonomy" id="57028"/>
    <lineage>
        <taxon>Bacteria</taxon>
        <taxon>Pseudomonadati</taxon>
        <taxon>Bacteroidota</taxon>
        <taxon>Cytophagia</taxon>
        <taxon>Cytophagales</taxon>
        <taxon>Cyclobacteriaceae</taxon>
        <taxon>Algoriphagus</taxon>
    </lineage>
</organism>
<keyword evidence="3" id="KW-0328">Glycosyltransferase</keyword>
<dbReference type="EMBL" id="VORV01000001">
    <property type="protein sequence ID" value="TXD79787.1"/>
    <property type="molecule type" value="Genomic_DNA"/>
</dbReference>
<dbReference type="RefSeq" id="WP_086501341.1">
    <property type="nucleotide sequence ID" value="NZ_MSSV01000008.1"/>
</dbReference>
<dbReference type="AlphaFoldDB" id="A0A2W7R7P4"/>
<dbReference type="Proteomes" id="UP000321927">
    <property type="component" value="Unassembled WGS sequence"/>
</dbReference>
<dbReference type="PANTHER" id="PTHR43646">
    <property type="entry name" value="GLYCOSYLTRANSFERASE"/>
    <property type="match status" value="1"/>
</dbReference>
<keyword evidence="4 7" id="KW-0808">Transferase</keyword>
<dbReference type="OrthoDB" id="9810303at2"/>
<reference evidence="7 9" key="1">
    <citation type="submission" date="2018-06" db="EMBL/GenBank/DDBJ databases">
        <title>Genomic Encyclopedia of Archaeal and Bacterial Type Strains, Phase II (KMG-II): from individual species to whole genera.</title>
        <authorList>
            <person name="Goeker M."/>
        </authorList>
    </citation>
    <scope>NUCLEOTIDE SEQUENCE [LARGE SCALE GENOMIC DNA]</scope>
    <source>
        <strain evidence="7 9">DSM 22686</strain>
    </source>
</reference>
<evidence type="ECO:0000256" key="1">
    <source>
        <dbReference type="ARBA" id="ARBA00004236"/>
    </source>
</evidence>
<feature type="domain" description="Glycosyltransferase 2-like" evidence="6">
    <location>
        <begin position="8"/>
        <end position="116"/>
    </location>
</feature>
<evidence type="ECO:0000256" key="2">
    <source>
        <dbReference type="ARBA" id="ARBA00022475"/>
    </source>
</evidence>
<gene>
    <name evidence="8" type="ORF">ESW18_01250</name>
    <name evidence="7" type="ORF">LV84_01999</name>
</gene>
<dbReference type="EMBL" id="QKZU01000007">
    <property type="protein sequence ID" value="PZX56873.1"/>
    <property type="molecule type" value="Genomic_DNA"/>
</dbReference>
<dbReference type="GO" id="GO:0005886">
    <property type="term" value="C:plasma membrane"/>
    <property type="evidence" value="ECO:0007669"/>
    <property type="project" value="UniProtKB-SubCell"/>
</dbReference>
<dbReference type="InterPro" id="IPR001173">
    <property type="entry name" value="Glyco_trans_2-like"/>
</dbReference>
<reference evidence="8 10" key="2">
    <citation type="submission" date="2019-08" db="EMBL/GenBank/DDBJ databases">
        <title>Genome of Algoriphagus ratkowskyi IC026.</title>
        <authorList>
            <person name="Bowman J.P."/>
        </authorList>
    </citation>
    <scope>NUCLEOTIDE SEQUENCE [LARGE SCALE GENOMIC DNA]</scope>
    <source>
        <strain evidence="8 10">IC026</strain>
    </source>
</reference>
<sequence>MTENLKISLIIPCLNEAVNLNELLPFLLKEGDDLISEIILVDGGSTDNSIAIANSFGVQVLQSPIRNRAAQLNLGAKHATAEILYFVHADTLPCSKYARVILESIAMGKNVGCLRFRFDSASSLLKCNSWFTRFNGVFSGGGDQSLFILKSFFNSLGGFDTSFCIMEDFELVRRIKQNSDFHVLPNEMRVSARKYEENSWLKVQLANSMAFSLFLLKVKPAKIKSLYLNFLSKRSISITVVE</sequence>
<evidence type="ECO:0000259" key="6">
    <source>
        <dbReference type="Pfam" id="PF00535"/>
    </source>
</evidence>
<dbReference type="GO" id="GO:0016757">
    <property type="term" value="F:glycosyltransferase activity"/>
    <property type="evidence" value="ECO:0007669"/>
    <property type="project" value="UniProtKB-KW"/>
</dbReference>
<dbReference type="InterPro" id="IPR026461">
    <property type="entry name" value="Trfase_2_rSAM/seldom_assoc"/>
</dbReference>
<dbReference type="SUPFAM" id="SSF53448">
    <property type="entry name" value="Nucleotide-diphospho-sugar transferases"/>
    <property type="match status" value="1"/>
</dbReference>
<keyword evidence="10" id="KW-1185">Reference proteome</keyword>
<name>A0A2W7R7P4_9BACT</name>
<keyword evidence="5" id="KW-0472">Membrane</keyword>
<dbReference type="Gene3D" id="3.90.550.10">
    <property type="entry name" value="Spore Coat Polysaccharide Biosynthesis Protein SpsA, Chain A"/>
    <property type="match status" value="1"/>
</dbReference>
<dbReference type="PANTHER" id="PTHR43646:SF2">
    <property type="entry name" value="GLYCOSYLTRANSFERASE 2-LIKE DOMAIN-CONTAINING PROTEIN"/>
    <property type="match status" value="1"/>
</dbReference>
<dbReference type="NCBIfam" id="TIGR04283">
    <property type="entry name" value="glyco_like_mftF"/>
    <property type="match status" value="1"/>
</dbReference>
<comment type="caution">
    <text evidence="7">The sequence shown here is derived from an EMBL/GenBank/DDBJ whole genome shotgun (WGS) entry which is preliminary data.</text>
</comment>
<proteinExistence type="predicted"/>
<evidence type="ECO:0000313" key="8">
    <source>
        <dbReference type="EMBL" id="TXD79787.1"/>
    </source>
</evidence>
<comment type="subcellular location">
    <subcellularLocation>
        <location evidence="1">Cell membrane</location>
    </subcellularLocation>
</comment>
<evidence type="ECO:0000313" key="10">
    <source>
        <dbReference type="Proteomes" id="UP000321927"/>
    </source>
</evidence>
<accession>A0A2W7R7P4</accession>
<keyword evidence="2" id="KW-1003">Cell membrane</keyword>
<evidence type="ECO:0000313" key="7">
    <source>
        <dbReference type="EMBL" id="PZX56873.1"/>
    </source>
</evidence>
<evidence type="ECO:0000256" key="4">
    <source>
        <dbReference type="ARBA" id="ARBA00022679"/>
    </source>
</evidence>
<dbReference type="Pfam" id="PF00535">
    <property type="entry name" value="Glycos_transf_2"/>
    <property type="match status" value="1"/>
</dbReference>
<evidence type="ECO:0000256" key="3">
    <source>
        <dbReference type="ARBA" id="ARBA00022676"/>
    </source>
</evidence>
<protein>
    <submittedName>
        <fullName evidence="8">Glycosyltransferase</fullName>
    </submittedName>
    <submittedName>
        <fullName evidence="7">RSAM/selenodomain-associated transferase 2</fullName>
    </submittedName>
</protein>
<dbReference type="Proteomes" id="UP000249115">
    <property type="component" value="Unassembled WGS sequence"/>
</dbReference>
<dbReference type="InterPro" id="IPR029044">
    <property type="entry name" value="Nucleotide-diphossugar_trans"/>
</dbReference>
<evidence type="ECO:0000313" key="9">
    <source>
        <dbReference type="Proteomes" id="UP000249115"/>
    </source>
</evidence>